<keyword evidence="11" id="KW-1185">Reference proteome</keyword>
<evidence type="ECO:0000256" key="5">
    <source>
        <dbReference type="ARBA" id="ARBA00022821"/>
    </source>
</evidence>
<dbReference type="InterPro" id="IPR042197">
    <property type="entry name" value="Apaf_helical"/>
</dbReference>
<keyword evidence="2" id="KW-0433">Leucine-rich repeat</keyword>
<keyword evidence="4" id="KW-0547">Nucleotide-binding</keyword>
<dbReference type="Gene3D" id="1.10.8.430">
    <property type="entry name" value="Helical domain of apoptotic protease-activating factors"/>
    <property type="match status" value="1"/>
</dbReference>
<dbReference type="InterPro" id="IPR038005">
    <property type="entry name" value="RX-like_CC"/>
</dbReference>
<dbReference type="InterPro" id="IPR055414">
    <property type="entry name" value="LRR_R13L4/SHOC2-like"/>
</dbReference>
<dbReference type="InterPro" id="IPR058922">
    <property type="entry name" value="WHD_DRP"/>
</dbReference>
<sequence length="910" mass="105108">MAEVLLSAVLGKLAEFTVEKAFKKFQPLHGIRKDVERLSRELIYIKEFIRDADEKHIVDQRQMRWVNDIMDIAYQIEDVVDIFLLECPEKLPGIRARLKRLAKRSTQFSFIYQFQEEIRLIQERMSEIEDYKRKYRINSLGKDKVPQYDPKLVPIGDFEVVGFATDRDNIVKYLLDEKHRSLAVVSIVGPGGLGKTTLAHKVCNSSDVLERFGKSIWITISQKYDLLDILRKIAQNLTIDSTGLHVIELGNLIWEFLEKKRYLIVLDDVWTEELWAEIAKVMPDTKNGSRILITTRFANVAKRADTTYDHYELPVLDDKHSLELFLKKAIPKRHQFSDGPNAELYGLAKEFATKCKGLPLALVVLGSLLSTRAYNFHAWNDLLQTMSWKDDGSECTKIIATSYDNLPFAKKLCFLYFAAFPEDKKIEAKLLLRIWAADRLIPQEERRTLEETAACFLEDLVQRSMVQVSERFPDGSIKYCRVHDILRDLAVQKAKEINFLMVCSNPDDWKYCSKARRVAIHYSDDNESICNASPNVRSLLFFGDSFKLDCSKYRVLRVLGNIEGKVKLQSFKGSPHLRYLQLKTPWLRFKESDFGEWVKSMKYLETLDLRSSRHGDLSNWIWHVKTLRHVLLSQITSGKTPGPQTWRDLTNLQTLTDIKYNESWETSELSDMIEVHELAIHIVDYIPAWMVKILLGKLKHIVYLKIERGFIDLVTISRGVFPFYKHLKSLVLINHYGDDKLPLVLANDMLPPHLVEFKLKGYKLGSDPMPVLEKLGSLNTLQIYGASKVENPLDTQNNTSDMGSTHNALRIQCSAGGFVQLEELVLESLMLEEWKIEMGAMPKLKRLSVMNCAPLRVPPGLIHLDNLQYLNWARYTRTYLGAISNIFEQRPNLRNWSRDQFGDFVSIDSV</sequence>
<dbReference type="GO" id="GO:0043531">
    <property type="term" value="F:ADP binding"/>
    <property type="evidence" value="ECO:0007669"/>
    <property type="project" value="InterPro"/>
</dbReference>
<evidence type="ECO:0000259" key="7">
    <source>
        <dbReference type="Pfam" id="PF18052"/>
    </source>
</evidence>
<evidence type="ECO:0000256" key="4">
    <source>
        <dbReference type="ARBA" id="ARBA00022741"/>
    </source>
</evidence>
<dbReference type="GO" id="GO:0002758">
    <property type="term" value="P:innate immune response-activating signaling pathway"/>
    <property type="evidence" value="ECO:0007669"/>
    <property type="project" value="UniProtKB-ARBA"/>
</dbReference>
<dbReference type="Pfam" id="PF23598">
    <property type="entry name" value="LRR_14"/>
    <property type="match status" value="1"/>
</dbReference>
<accession>A0A9Q0CC12</accession>
<dbReference type="PANTHER" id="PTHR23155">
    <property type="entry name" value="DISEASE RESISTANCE PROTEIN RP"/>
    <property type="match status" value="1"/>
</dbReference>
<dbReference type="InterPro" id="IPR027417">
    <property type="entry name" value="P-loop_NTPase"/>
</dbReference>
<dbReference type="GO" id="GO:0009626">
    <property type="term" value="P:plant-type hypersensitive response"/>
    <property type="evidence" value="ECO:0007669"/>
    <property type="project" value="UniProtKB-ARBA"/>
</dbReference>
<dbReference type="Gene3D" id="1.20.5.4130">
    <property type="match status" value="1"/>
</dbReference>
<dbReference type="GO" id="GO:0042742">
    <property type="term" value="P:defense response to bacterium"/>
    <property type="evidence" value="ECO:0007669"/>
    <property type="project" value="UniProtKB-ARBA"/>
</dbReference>
<feature type="domain" description="NB-ARC" evidence="6">
    <location>
        <begin position="168"/>
        <end position="333"/>
    </location>
</feature>
<protein>
    <submittedName>
        <fullName evidence="10">Uncharacterized protein</fullName>
    </submittedName>
</protein>
<dbReference type="Pfam" id="PF00931">
    <property type="entry name" value="NB-ARC"/>
    <property type="match status" value="1"/>
</dbReference>
<dbReference type="OrthoDB" id="629330at2759"/>
<comment type="caution">
    <text evidence="10">The sequence shown here is derived from an EMBL/GenBank/DDBJ whole genome shotgun (WGS) entry which is preliminary data.</text>
</comment>
<dbReference type="InterPro" id="IPR036388">
    <property type="entry name" value="WH-like_DNA-bd_sf"/>
</dbReference>
<dbReference type="Gene3D" id="3.40.50.300">
    <property type="entry name" value="P-loop containing nucleotide triphosphate hydrolases"/>
    <property type="match status" value="1"/>
</dbReference>
<gene>
    <name evidence="10" type="ORF">LUZ63_015105</name>
</gene>
<reference evidence="10" key="1">
    <citation type="journal article" date="2022" name="Cell">
        <title>Repeat-based holocentromeres influence genome architecture and karyotype evolution.</title>
        <authorList>
            <person name="Hofstatter P.G."/>
            <person name="Thangavel G."/>
            <person name="Lux T."/>
            <person name="Neumann P."/>
            <person name="Vondrak T."/>
            <person name="Novak P."/>
            <person name="Zhang M."/>
            <person name="Costa L."/>
            <person name="Castellani M."/>
            <person name="Scott A."/>
            <person name="Toegelov H."/>
            <person name="Fuchs J."/>
            <person name="Mata-Sucre Y."/>
            <person name="Dias Y."/>
            <person name="Vanzela A.L.L."/>
            <person name="Huettel B."/>
            <person name="Almeida C.C.S."/>
            <person name="Simkova H."/>
            <person name="Souza G."/>
            <person name="Pedrosa-Harand A."/>
            <person name="Macas J."/>
            <person name="Mayer K.F.X."/>
            <person name="Houben A."/>
            <person name="Marques A."/>
        </authorList>
    </citation>
    <scope>NUCLEOTIDE SEQUENCE</scope>
    <source>
        <strain evidence="10">RhyBre1mFocal</strain>
    </source>
</reference>
<dbReference type="FunFam" id="3.40.50.300:FF:001091">
    <property type="entry name" value="Probable disease resistance protein At1g61300"/>
    <property type="match status" value="1"/>
</dbReference>
<comment type="similarity">
    <text evidence="1">Belongs to the disease resistance NB-LRR family.</text>
</comment>
<dbReference type="Proteomes" id="UP001151287">
    <property type="component" value="Unassembled WGS sequence"/>
</dbReference>
<dbReference type="FunFam" id="1.10.10.10:FF:000322">
    <property type="entry name" value="Probable disease resistance protein At1g63360"/>
    <property type="match status" value="1"/>
</dbReference>
<dbReference type="EMBL" id="JAMQYH010000004">
    <property type="protein sequence ID" value="KAJ1690950.1"/>
    <property type="molecule type" value="Genomic_DNA"/>
</dbReference>
<proteinExistence type="inferred from homology"/>
<dbReference type="CDD" id="cd14798">
    <property type="entry name" value="RX-CC_like"/>
    <property type="match status" value="1"/>
</dbReference>
<dbReference type="InterPro" id="IPR044974">
    <property type="entry name" value="Disease_R_plants"/>
</dbReference>
<evidence type="ECO:0000259" key="6">
    <source>
        <dbReference type="Pfam" id="PF00931"/>
    </source>
</evidence>
<name>A0A9Q0CC12_9POAL</name>
<dbReference type="PANTHER" id="PTHR23155:SF1185">
    <property type="entry name" value="DISEASE RESISTANCE RPP8-LIKE PROTEIN 3-RELATED"/>
    <property type="match status" value="1"/>
</dbReference>
<evidence type="ECO:0000313" key="10">
    <source>
        <dbReference type="EMBL" id="KAJ1690950.1"/>
    </source>
</evidence>
<dbReference type="Gene3D" id="1.10.10.10">
    <property type="entry name" value="Winged helix-like DNA-binding domain superfamily/Winged helix DNA-binding domain"/>
    <property type="match status" value="1"/>
</dbReference>
<dbReference type="SUPFAM" id="SSF52540">
    <property type="entry name" value="P-loop containing nucleoside triphosphate hydrolases"/>
    <property type="match status" value="1"/>
</dbReference>
<dbReference type="Gene3D" id="3.80.10.10">
    <property type="entry name" value="Ribonuclease Inhibitor"/>
    <property type="match status" value="1"/>
</dbReference>
<keyword evidence="3" id="KW-0677">Repeat</keyword>
<dbReference type="InterPro" id="IPR032675">
    <property type="entry name" value="LRR_dom_sf"/>
</dbReference>
<evidence type="ECO:0000256" key="2">
    <source>
        <dbReference type="ARBA" id="ARBA00022614"/>
    </source>
</evidence>
<evidence type="ECO:0000259" key="8">
    <source>
        <dbReference type="Pfam" id="PF23559"/>
    </source>
</evidence>
<dbReference type="InterPro" id="IPR041118">
    <property type="entry name" value="Rx_N"/>
</dbReference>
<evidence type="ECO:0000256" key="3">
    <source>
        <dbReference type="ARBA" id="ARBA00022737"/>
    </source>
</evidence>
<feature type="domain" description="Disease resistance N-terminal" evidence="7">
    <location>
        <begin position="6"/>
        <end position="87"/>
    </location>
</feature>
<evidence type="ECO:0000259" key="9">
    <source>
        <dbReference type="Pfam" id="PF23598"/>
    </source>
</evidence>
<dbReference type="PRINTS" id="PR00364">
    <property type="entry name" value="DISEASERSIST"/>
</dbReference>
<feature type="domain" description="Disease resistance protein winged helix" evidence="8">
    <location>
        <begin position="420"/>
        <end position="490"/>
    </location>
</feature>
<evidence type="ECO:0000313" key="11">
    <source>
        <dbReference type="Proteomes" id="UP001151287"/>
    </source>
</evidence>
<dbReference type="InterPro" id="IPR002182">
    <property type="entry name" value="NB-ARC"/>
</dbReference>
<dbReference type="Pfam" id="PF23559">
    <property type="entry name" value="WHD_DRP"/>
    <property type="match status" value="1"/>
</dbReference>
<dbReference type="SUPFAM" id="SSF52058">
    <property type="entry name" value="L domain-like"/>
    <property type="match status" value="1"/>
</dbReference>
<evidence type="ECO:0000256" key="1">
    <source>
        <dbReference type="ARBA" id="ARBA00008894"/>
    </source>
</evidence>
<dbReference type="AlphaFoldDB" id="A0A9Q0CC12"/>
<feature type="domain" description="Disease resistance R13L4/SHOC-2-like LRR" evidence="9">
    <location>
        <begin position="536"/>
        <end position="856"/>
    </location>
</feature>
<organism evidence="10 11">
    <name type="scientific">Rhynchospora breviuscula</name>
    <dbReference type="NCBI Taxonomy" id="2022672"/>
    <lineage>
        <taxon>Eukaryota</taxon>
        <taxon>Viridiplantae</taxon>
        <taxon>Streptophyta</taxon>
        <taxon>Embryophyta</taxon>
        <taxon>Tracheophyta</taxon>
        <taxon>Spermatophyta</taxon>
        <taxon>Magnoliopsida</taxon>
        <taxon>Liliopsida</taxon>
        <taxon>Poales</taxon>
        <taxon>Cyperaceae</taxon>
        <taxon>Cyperoideae</taxon>
        <taxon>Rhynchosporeae</taxon>
        <taxon>Rhynchospora</taxon>
    </lineage>
</organism>
<dbReference type="Pfam" id="PF18052">
    <property type="entry name" value="Rx_N"/>
    <property type="match status" value="1"/>
</dbReference>
<keyword evidence="5" id="KW-0611">Plant defense</keyword>